<dbReference type="KEGG" id="ery:CP97_05235"/>
<sequence>MSKLALWAADKTVALTGQRRHLHKGAMVAPAFTAPLLAPQIQFGPTALAAAIARTATLRNAPPALLAHMKDSALSEAQILLADGPGFELSDLLSNLADSERTHFASRVGAGITDLYMNALGYGWRDNAACLSSSLEPHADFLYHGGAALGHGIVLAEARGSFAAKASDAKMAAEAQRKYLRQVRPYIGAASPHGQVIHGYSIAFGARPGIAGAFLRLSQTLRPKAKPTKPPVPAPAPGASNPVPAAMALATYRSSFILMDTLPVAGWIDWLSGDHDLPEDAEPVTFFRFDYAGRSFLASIDALAPYRSPYLWLDELHDHPFWRHRWERRWASGPPPLYMFAIEEKAGTAFLDALTGMIRFGPRERPETLELPVNDLAGFAAGGAEPAGRRTGEDYDYALFRDGLALLAGPPPGKLTGIRTWHPKEGLT</sequence>
<accession>A0A0H4VEN1</accession>
<name>A0A0H4VEN1_9SPHN</name>
<dbReference type="RefSeq" id="WP_048885071.1">
    <property type="nucleotide sequence ID" value="NZ_CP011310.1"/>
</dbReference>
<dbReference type="OrthoDB" id="7605191at2"/>
<evidence type="ECO:0000313" key="2">
    <source>
        <dbReference type="Proteomes" id="UP000059113"/>
    </source>
</evidence>
<protein>
    <submittedName>
        <fullName evidence="1">Uncharacterized protein</fullName>
    </submittedName>
</protein>
<dbReference type="AlphaFoldDB" id="A0A0H4VEN1"/>
<dbReference type="Proteomes" id="UP000059113">
    <property type="component" value="Chromosome"/>
</dbReference>
<reference evidence="1 2" key="1">
    <citation type="journal article" date="2015" name="Int. J. Syst. Evol. Microbiol.">
        <title>Erythrobacter atlanticus sp. nov., a bacterium from ocean sediment able to degrade polycyclic aromatic hydrocarbons.</title>
        <authorList>
            <person name="Zhuang L."/>
            <person name="Liu Y."/>
            <person name="Wang L."/>
            <person name="Wang W."/>
            <person name="Shao Z."/>
        </authorList>
    </citation>
    <scope>NUCLEOTIDE SEQUENCE [LARGE SCALE GENOMIC DNA]</scope>
    <source>
        <strain evidence="2">s21-N3</strain>
    </source>
</reference>
<dbReference type="PATRIC" id="fig|1648404.4.peg.1090"/>
<keyword evidence="2" id="KW-1185">Reference proteome</keyword>
<dbReference type="EMBL" id="CP011310">
    <property type="protein sequence ID" value="AKQ41554.1"/>
    <property type="molecule type" value="Genomic_DNA"/>
</dbReference>
<proteinExistence type="predicted"/>
<evidence type="ECO:0000313" key="1">
    <source>
        <dbReference type="EMBL" id="AKQ41554.1"/>
    </source>
</evidence>
<organism evidence="1 2">
    <name type="scientific">Aurantiacibacter atlanticus</name>
    <dbReference type="NCBI Taxonomy" id="1648404"/>
    <lineage>
        <taxon>Bacteria</taxon>
        <taxon>Pseudomonadati</taxon>
        <taxon>Pseudomonadota</taxon>
        <taxon>Alphaproteobacteria</taxon>
        <taxon>Sphingomonadales</taxon>
        <taxon>Erythrobacteraceae</taxon>
        <taxon>Aurantiacibacter</taxon>
    </lineage>
</organism>
<gene>
    <name evidence="1" type="ORF">CP97_05235</name>
</gene>
<reference evidence="2" key="2">
    <citation type="submission" date="2015-04" db="EMBL/GenBank/DDBJ databases">
        <title>The complete genome sequence of Erythrobacter sp. s21-N3.</title>
        <authorList>
            <person name="Zhuang L."/>
            <person name="Liu Y."/>
            <person name="Shao Z."/>
        </authorList>
    </citation>
    <scope>NUCLEOTIDE SEQUENCE [LARGE SCALE GENOMIC DNA]</scope>
    <source>
        <strain evidence="2">s21-N3</strain>
    </source>
</reference>
<dbReference type="STRING" id="1648404.CP97_05235"/>